<feature type="compositionally biased region" description="Low complexity" evidence="2">
    <location>
        <begin position="61"/>
        <end position="71"/>
    </location>
</feature>
<feature type="compositionally biased region" description="Low complexity" evidence="2">
    <location>
        <begin position="125"/>
        <end position="152"/>
    </location>
</feature>
<dbReference type="Pfam" id="PF07985">
    <property type="entry name" value="SRR1"/>
    <property type="match status" value="1"/>
</dbReference>
<comment type="similarity">
    <text evidence="1">Belongs to the SRR1 family.</text>
</comment>
<dbReference type="InParanoid" id="A0A2V0P9L3"/>
<dbReference type="GO" id="GO:0005634">
    <property type="term" value="C:nucleus"/>
    <property type="evidence" value="ECO:0007669"/>
    <property type="project" value="TreeGrafter"/>
</dbReference>
<evidence type="ECO:0000256" key="1">
    <source>
        <dbReference type="ARBA" id="ARBA00009856"/>
    </source>
</evidence>
<dbReference type="Proteomes" id="UP000247498">
    <property type="component" value="Unassembled WGS sequence"/>
</dbReference>
<evidence type="ECO:0000313" key="5">
    <source>
        <dbReference type="Proteomes" id="UP000247498"/>
    </source>
</evidence>
<feature type="domain" description="SRR1-like" evidence="3">
    <location>
        <begin position="171"/>
        <end position="336"/>
    </location>
</feature>
<feature type="compositionally biased region" description="Low complexity" evidence="2">
    <location>
        <begin position="19"/>
        <end position="29"/>
    </location>
</feature>
<evidence type="ECO:0000313" key="4">
    <source>
        <dbReference type="EMBL" id="GBF96544.1"/>
    </source>
</evidence>
<organism evidence="4 5">
    <name type="scientific">Raphidocelis subcapitata</name>
    <dbReference type="NCBI Taxonomy" id="307507"/>
    <lineage>
        <taxon>Eukaryota</taxon>
        <taxon>Viridiplantae</taxon>
        <taxon>Chlorophyta</taxon>
        <taxon>core chlorophytes</taxon>
        <taxon>Chlorophyceae</taxon>
        <taxon>CS clade</taxon>
        <taxon>Sphaeropleales</taxon>
        <taxon>Selenastraceae</taxon>
        <taxon>Raphidocelis</taxon>
    </lineage>
</organism>
<sequence>MGDEWVVVGGKGKPRKSRGAAAAAATNAGAPPPAASTPPAQPLPPNSLPEPPPLLPGWEGGRSSSGPATSSGGAGRPSRRPRAARTPEERLENLAAAVADCAREVAASPMFAHLRAAMAAAEAGAAPDAADGGSSSQNGCQQQPLQPQQQQQPCPPRSEQPQPPPPWRWGGVRELVVYGLGCIEDSRTSRYQLALVLALSGLLPGLSSPPQLFDPAFSELDAALLARLGLRLIARDEGGARRVEGDTLFYLPHCEAALCENLLAANWDPSRLPRVAILGNSFASYWERWNGSASRPGGTRPERLLRLVEAGAVTELPVPDGSFHVASAFNDSSLHTFPPAACARVFGP</sequence>
<name>A0A2V0P9L3_9CHLO</name>
<dbReference type="GO" id="GO:0005737">
    <property type="term" value="C:cytoplasm"/>
    <property type="evidence" value="ECO:0007669"/>
    <property type="project" value="TreeGrafter"/>
</dbReference>
<proteinExistence type="inferred from homology"/>
<dbReference type="PANTHER" id="PTHR28626">
    <property type="entry name" value="SRR1-LIKE PROTEIN"/>
    <property type="match status" value="1"/>
</dbReference>
<evidence type="ECO:0000256" key="2">
    <source>
        <dbReference type="SAM" id="MobiDB-lite"/>
    </source>
</evidence>
<dbReference type="PANTHER" id="PTHR28626:SF3">
    <property type="entry name" value="SRR1-LIKE PROTEIN"/>
    <property type="match status" value="1"/>
</dbReference>
<comment type="caution">
    <text evidence="4">The sequence shown here is derived from an EMBL/GenBank/DDBJ whole genome shotgun (WGS) entry which is preliminary data.</text>
</comment>
<dbReference type="EMBL" id="BDRX01000082">
    <property type="protein sequence ID" value="GBF96544.1"/>
    <property type="molecule type" value="Genomic_DNA"/>
</dbReference>
<protein>
    <recommendedName>
        <fullName evidence="3">SRR1-like domain-containing protein</fullName>
    </recommendedName>
</protein>
<accession>A0A2V0P9L3</accession>
<feature type="compositionally biased region" description="Pro residues" evidence="2">
    <location>
        <begin position="153"/>
        <end position="167"/>
    </location>
</feature>
<reference evidence="4 5" key="1">
    <citation type="journal article" date="2018" name="Sci. Rep.">
        <title>Raphidocelis subcapitata (=Pseudokirchneriella subcapitata) provides an insight into genome evolution and environmental adaptations in the Sphaeropleales.</title>
        <authorList>
            <person name="Suzuki S."/>
            <person name="Yamaguchi H."/>
            <person name="Nakajima N."/>
            <person name="Kawachi M."/>
        </authorList>
    </citation>
    <scope>NUCLEOTIDE SEQUENCE [LARGE SCALE GENOMIC DNA]</scope>
    <source>
        <strain evidence="4 5">NIES-35</strain>
    </source>
</reference>
<gene>
    <name evidence="4" type="ORF">Rsub_09127</name>
</gene>
<evidence type="ECO:0000259" key="3">
    <source>
        <dbReference type="Pfam" id="PF07985"/>
    </source>
</evidence>
<keyword evidence="5" id="KW-1185">Reference proteome</keyword>
<dbReference type="InterPro" id="IPR040044">
    <property type="entry name" value="SRR1L"/>
</dbReference>
<dbReference type="OrthoDB" id="551431at2759"/>
<feature type="region of interest" description="Disordered" evidence="2">
    <location>
        <begin position="1"/>
        <end position="89"/>
    </location>
</feature>
<feature type="region of interest" description="Disordered" evidence="2">
    <location>
        <begin position="125"/>
        <end position="168"/>
    </location>
</feature>
<feature type="compositionally biased region" description="Pro residues" evidence="2">
    <location>
        <begin position="30"/>
        <end position="55"/>
    </location>
</feature>
<dbReference type="AlphaFoldDB" id="A0A2V0P9L3"/>
<dbReference type="InterPro" id="IPR012942">
    <property type="entry name" value="SRR1-like"/>
</dbReference>